<dbReference type="PANTHER" id="PTHR43047">
    <property type="entry name" value="TWO-COMPONENT HISTIDINE PROTEIN KINASE"/>
    <property type="match status" value="1"/>
</dbReference>
<sequence>MTARQRIVRERRQYNQWVASQTLEDYALRYTADRARKSAFRVGNTAFGPIAFLACEAIGGALTIAYGFPNTAWAIVAFCALMFVIGLPICSYAARYGVDIDLLTRGAGFGYMGSTITSLIYASFTFLLFAIEASIMSLALQMLFGIPLAIGHLISSLMVIPIAIYGFSLISKMQLVTQPVWIVLQLLPIAYIAWKSPSEVAAWTGFTGEQGSADGSLDLLLFGMAVSMLLSLLPQIGEQVDYLRFLPNRDRRNRVAWWTALIASGPGWVFMGGFKLLAGSFLAFLALRHGVLPAQADEPTGMYFLAFRETVQSPTFALLLTGIFVIVCQLKINVTNAYAGSIAWSNFFSRLTHSHPGRVVWLVFNVLLALLLMETGIFNAIESILIIYANFAAGWIGALTADLVVNKPLGYSPPYIEFKRAHLYDINPVGVGALLLSIVFSSLAFLGVFGTFPQILSPFVALLVAFVAAPVIAWATKGRYYLARQPEGLPENAPEIRCTMCENVFGRNDMAMCPAYSGPICSLCCTLEARCHDLCKTDSRFTQQLHGFFASILPERAALALNTRGGHFFGLLIVFNLAIGLLLSLIYHQYSGTTAADREAIRMTLWLVFISLFVLTGVAAWLIVLAHESRRSAEAESARQTAMLMDEIEAHKRTDAALQKAKEVAEAANVAKTRYIVGISHEIRSPLNAIFGYAQLLERDMAGPADNAARVIRRSAEHLTNLIDGLLDISRIENGMLRLNRDKVQLVEFLDQIVDMFRLQASNRGIEFRFQRPPHLPAHVYTDQKRLRQILINLLSNAIKYTERGHASLVVRYRNQVAEFEISDTGVGIAEADLERVFQPFERGETPTVRAVPGIGLGLTITKLLTQIMGGELLARSTVGEGTTFTVRLLLSEAMHAVHQSTETGRITGHDGPPLKLLLIDDDPAHLDIVRRLLQPLKFDVVTAPNGRTGLALAMEHRPALVMIDISMPDLSGWEVAKQLRECTSLGPMKIVMVSANAHEYSPGGPDYPHDGFVMKPVDMHALLDCIAGLLGLQWNYETGSDAAEELAEPCELPPDSRHHINDLYQLGRIGHVRGIQAKLRQIEADDPGSKAFTAHMQALVANFDLKRYMNVLETMRNDEP</sequence>
<feature type="modified residue" description="4-aspartylphosphate" evidence="6">
    <location>
        <position position="965"/>
    </location>
</feature>
<evidence type="ECO:0000259" key="9">
    <source>
        <dbReference type="PROSITE" id="PS50110"/>
    </source>
</evidence>
<evidence type="ECO:0000256" key="7">
    <source>
        <dbReference type="SAM" id="Phobius"/>
    </source>
</evidence>
<evidence type="ECO:0000256" key="4">
    <source>
        <dbReference type="ARBA" id="ARBA00022679"/>
    </source>
</evidence>
<dbReference type="InterPro" id="IPR003594">
    <property type="entry name" value="HATPase_dom"/>
</dbReference>
<feature type="transmembrane region" description="Helical" evidence="7">
    <location>
        <begin position="106"/>
        <end position="131"/>
    </location>
</feature>
<keyword evidence="7" id="KW-1133">Transmembrane helix</keyword>
<dbReference type="CDD" id="cd16922">
    <property type="entry name" value="HATPase_EvgS-ArcB-TorS-like"/>
    <property type="match status" value="1"/>
</dbReference>
<evidence type="ECO:0000313" key="10">
    <source>
        <dbReference type="EMBL" id="MBM0104793.1"/>
    </source>
</evidence>
<feature type="transmembrane region" description="Helical" evidence="7">
    <location>
        <begin position="359"/>
        <end position="378"/>
    </location>
</feature>
<dbReference type="SUPFAM" id="SSF55874">
    <property type="entry name" value="ATPase domain of HSP90 chaperone/DNA topoisomerase II/histidine kinase"/>
    <property type="match status" value="1"/>
</dbReference>
<dbReference type="InterPro" id="IPR004358">
    <property type="entry name" value="Sig_transdc_His_kin-like_C"/>
</dbReference>
<feature type="transmembrane region" description="Helical" evidence="7">
    <location>
        <begin position="179"/>
        <end position="196"/>
    </location>
</feature>
<dbReference type="PROSITE" id="PS50109">
    <property type="entry name" value="HIS_KIN"/>
    <property type="match status" value="1"/>
</dbReference>
<dbReference type="Gene3D" id="1.10.287.130">
    <property type="match status" value="1"/>
</dbReference>
<dbReference type="Proteomes" id="UP000661077">
    <property type="component" value="Unassembled WGS sequence"/>
</dbReference>
<proteinExistence type="predicted"/>
<dbReference type="Pfam" id="PF02518">
    <property type="entry name" value="HATPase_c"/>
    <property type="match status" value="1"/>
</dbReference>
<evidence type="ECO:0000259" key="8">
    <source>
        <dbReference type="PROSITE" id="PS50109"/>
    </source>
</evidence>
<dbReference type="InterPro" id="IPR005467">
    <property type="entry name" value="His_kinase_dom"/>
</dbReference>
<feature type="transmembrane region" description="Helical" evidence="7">
    <location>
        <begin position="72"/>
        <end position="94"/>
    </location>
</feature>
<evidence type="ECO:0000256" key="2">
    <source>
        <dbReference type="ARBA" id="ARBA00012438"/>
    </source>
</evidence>
<keyword evidence="11" id="KW-1185">Reference proteome</keyword>
<evidence type="ECO:0000256" key="3">
    <source>
        <dbReference type="ARBA" id="ARBA00022553"/>
    </source>
</evidence>
<dbReference type="InterPro" id="IPR011006">
    <property type="entry name" value="CheY-like_superfamily"/>
</dbReference>
<dbReference type="InterPro" id="IPR003661">
    <property type="entry name" value="HisK_dim/P_dom"/>
</dbReference>
<dbReference type="Gene3D" id="1.10.4160.10">
    <property type="entry name" value="Hydantoin permease"/>
    <property type="match status" value="1"/>
</dbReference>
<protein>
    <recommendedName>
        <fullName evidence="2">histidine kinase</fullName>
        <ecNumber evidence="2">2.7.13.3</ecNumber>
    </recommendedName>
</protein>
<dbReference type="InterPro" id="IPR036890">
    <property type="entry name" value="HATPase_C_sf"/>
</dbReference>
<feature type="transmembrane region" description="Helical" evidence="7">
    <location>
        <begin position="455"/>
        <end position="475"/>
    </location>
</feature>
<dbReference type="InterPro" id="IPR001789">
    <property type="entry name" value="Sig_transdc_resp-reg_receiver"/>
</dbReference>
<comment type="catalytic activity">
    <reaction evidence="1">
        <text>ATP + protein L-histidine = ADP + protein N-phospho-L-histidine.</text>
        <dbReference type="EC" id="2.7.13.3"/>
    </reaction>
</comment>
<evidence type="ECO:0000313" key="11">
    <source>
        <dbReference type="Proteomes" id="UP000661077"/>
    </source>
</evidence>
<dbReference type="PRINTS" id="PR00344">
    <property type="entry name" value="BCTRLSENSOR"/>
</dbReference>
<dbReference type="PANTHER" id="PTHR43047:SF72">
    <property type="entry name" value="OSMOSENSING HISTIDINE PROTEIN KINASE SLN1"/>
    <property type="match status" value="1"/>
</dbReference>
<feature type="transmembrane region" description="Helical" evidence="7">
    <location>
        <begin position="255"/>
        <end position="278"/>
    </location>
</feature>
<feature type="domain" description="Histidine kinase" evidence="8">
    <location>
        <begin position="678"/>
        <end position="893"/>
    </location>
</feature>
<dbReference type="SUPFAM" id="SSF52172">
    <property type="entry name" value="CheY-like"/>
    <property type="match status" value="1"/>
</dbReference>
<dbReference type="PROSITE" id="PS50110">
    <property type="entry name" value="RESPONSE_REGULATORY"/>
    <property type="match status" value="1"/>
</dbReference>
<dbReference type="EC" id="2.7.13.3" evidence="2"/>
<feature type="transmembrane region" description="Helical" evidence="7">
    <location>
        <begin position="600"/>
        <end position="624"/>
    </location>
</feature>
<dbReference type="Pfam" id="PF00512">
    <property type="entry name" value="HisKA"/>
    <property type="match status" value="1"/>
</dbReference>
<dbReference type="SUPFAM" id="SSF47384">
    <property type="entry name" value="Homodimeric domain of signal transducing histidine kinase"/>
    <property type="match status" value="1"/>
</dbReference>
<feature type="domain" description="Response regulatory" evidence="9">
    <location>
        <begin position="916"/>
        <end position="1031"/>
    </location>
</feature>
<feature type="transmembrane region" description="Helical" evidence="7">
    <location>
        <begin position="216"/>
        <end position="234"/>
    </location>
</feature>
<feature type="transmembrane region" description="Helical" evidence="7">
    <location>
        <begin position="568"/>
        <end position="588"/>
    </location>
</feature>
<keyword evidence="5" id="KW-0418">Kinase</keyword>
<accession>A0ABS1WV04</accession>
<organism evidence="10 11">
    <name type="scientific">Steroidobacter gossypii</name>
    <dbReference type="NCBI Taxonomy" id="2805490"/>
    <lineage>
        <taxon>Bacteria</taxon>
        <taxon>Pseudomonadati</taxon>
        <taxon>Pseudomonadota</taxon>
        <taxon>Gammaproteobacteria</taxon>
        <taxon>Steroidobacterales</taxon>
        <taxon>Steroidobacteraceae</taxon>
        <taxon>Steroidobacter</taxon>
    </lineage>
</organism>
<dbReference type="SMART" id="SM00387">
    <property type="entry name" value="HATPase_c"/>
    <property type="match status" value="1"/>
</dbReference>
<dbReference type="SMART" id="SM00388">
    <property type="entry name" value="HisKA"/>
    <property type="match status" value="1"/>
</dbReference>
<evidence type="ECO:0000256" key="1">
    <source>
        <dbReference type="ARBA" id="ARBA00000085"/>
    </source>
</evidence>
<dbReference type="RefSeq" id="WP_203166853.1">
    <property type="nucleotide sequence ID" value="NZ_JAEVLS010000002.1"/>
</dbReference>
<comment type="caution">
    <text evidence="10">The sequence shown here is derived from an EMBL/GenBank/DDBJ whole genome shotgun (WGS) entry which is preliminary data.</text>
</comment>
<dbReference type="CDD" id="cd00082">
    <property type="entry name" value="HisKA"/>
    <property type="match status" value="1"/>
</dbReference>
<feature type="transmembrane region" description="Helical" evidence="7">
    <location>
        <begin position="426"/>
        <end position="449"/>
    </location>
</feature>
<gene>
    <name evidence="10" type="ORF">JM946_08540</name>
</gene>
<dbReference type="CDD" id="cd00156">
    <property type="entry name" value="REC"/>
    <property type="match status" value="1"/>
</dbReference>
<dbReference type="InterPro" id="IPR036097">
    <property type="entry name" value="HisK_dim/P_sf"/>
</dbReference>
<dbReference type="Gene3D" id="3.40.50.2300">
    <property type="match status" value="1"/>
</dbReference>
<name>A0ABS1WV04_9GAMM</name>
<feature type="transmembrane region" description="Helical" evidence="7">
    <location>
        <begin position="143"/>
        <end position="167"/>
    </location>
</feature>
<feature type="transmembrane region" description="Helical" evidence="7">
    <location>
        <begin position="384"/>
        <end position="405"/>
    </location>
</feature>
<dbReference type="EMBL" id="JAEVLS010000002">
    <property type="protein sequence ID" value="MBM0104793.1"/>
    <property type="molecule type" value="Genomic_DNA"/>
</dbReference>
<dbReference type="Pfam" id="PF00072">
    <property type="entry name" value="Response_reg"/>
    <property type="match status" value="1"/>
</dbReference>
<keyword evidence="7" id="KW-0472">Membrane</keyword>
<keyword evidence="7" id="KW-0812">Transmembrane</keyword>
<feature type="transmembrane region" description="Helical" evidence="7">
    <location>
        <begin position="46"/>
        <end position="66"/>
    </location>
</feature>
<dbReference type="Gene3D" id="3.30.565.10">
    <property type="entry name" value="Histidine kinase-like ATPase, C-terminal domain"/>
    <property type="match status" value="1"/>
</dbReference>
<keyword evidence="3 6" id="KW-0597">Phosphoprotein</keyword>
<dbReference type="SMART" id="SM00448">
    <property type="entry name" value="REC"/>
    <property type="match status" value="1"/>
</dbReference>
<reference evidence="10 11" key="1">
    <citation type="journal article" date="2021" name="Int. J. Syst. Evol. Microbiol.">
        <title>Steroidobacter gossypii sp. nov., isolated from soil of cotton cropping field.</title>
        <authorList>
            <person name="Huang R."/>
            <person name="Yang S."/>
            <person name="Zhen C."/>
            <person name="Liu W."/>
        </authorList>
    </citation>
    <scope>NUCLEOTIDE SEQUENCE [LARGE SCALE GENOMIC DNA]</scope>
    <source>
        <strain evidence="10 11">S1-65</strain>
    </source>
</reference>
<evidence type="ECO:0000256" key="5">
    <source>
        <dbReference type="ARBA" id="ARBA00022777"/>
    </source>
</evidence>
<keyword evidence="4" id="KW-0808">Transferase</keyword>
<feature type="transmembrane region" description="Helical" evidence="7">
    <location>
        <begin position="316"/>
        <end position="339"/>
    </location>
</feature>
<evidence type="ECO:0000256" key="6">
    <source>
        <dbReference type="PROSITE-ProRule" id="PRU00169"/>
    </source>
</evidence>